<name>A0A7J7M4X4_9MAGN</name>
<dbReference type="AlphaFoldDB" id="A0A7J7M4X4"/>
<evidence type="ECO:0000313" key="3">
    <source>
        <dbReference type="Proteomes" id="UP000541444"/>
    </source>
</evidence>
<comment type="caution">
    <text evidence="2">The sequence shown here is derived from an EMBL/GenBank/DDBJ whole genome shotgun (WGS) entry which is preliminary data.</text>
</comment>
<gene>
    <name evidence="2" type="ORF">GIB67_008644</name>
</gene>
<dbReference type="PANTHER" id="PTHR11247:SF8">
    <property type="entry name" value="PALMITOYL-PROTEIN THIOESTERASE 1"/>
    <property type="match status" value="1"/>
</dbReference>
<dbReference type="Gene3D" id="3.40.50.1820">
    <property type="entry name" value="alpha/beta hydrolase"/>
    <property type="match status" value="1"/>
</dbReference>
<reference evidence="2 3" key="1">
    <citation type="journal article" date="2020" name="IScience">
        <title>Genome Sequencing of the Endangered Kingdonia uniflora (Circaeasteraceae, Ranunculales) Reveals Potential Mechanisms of Evolutionary Specialization.</title>
        <authorList>
            <person name="Sun Y."/>
            <person name="Deng T."/>
            <person name="Zhang A."/>
            <person name="Moore M.J."/>
            <person name="Landis J.B."/>
            <person name="Lin N."/>
            <person name="Zhang H."/>
            <person name="Zhang X."/>
            <person name="Huang J."/>
            <person name="Zhang X."/>
            <person name="Sun H."/>
            <person name="Wang H."/>
        </authorList>
    </citation>
    <scope>NUCLEOTIDE SEQUENCE [LARGE SCALE GENOMIC DNA]</scope>
    <source>
        <strain evidence="2">TB1705</strain>
        <tissue evidence="2">Leaf</tissue>
    </source>
</reference>
<evidence type="ECO:0000313" key="2">
    <source>
        <dbReference type="EMBL" id="KAF6149923.1"/>
    </source>
</evidence>
<dbReference type="InterPro" id="IPR029058">
    <property type="entry name" value="AB_hydrolase_fold"/>
</dbReference>
<proteinExistence type="predicted"/>
<dbReference type="EMBL" id="JACGCM010001775">
    <property type="protein sequence ID" value="KAF6149923.1"/>
    <property type="molecule type" value="Genomic_DNA"/>
</dbReference>
<sequence length="112" mass="12947">MFEHDTVLIPKETSWFGYYPDGEFEPILPPQQTKLYTEDWIGLKTLDEAGKVQFISVSGNHLGISQSDMRKYIVPYLEDQASAKKTKKRSSPLIWNVITELIAIKDRPLLYK</sequence>
<dbReference type="GO" id="GO:0016790">
    <property type="term" value="F:thiolester hydrolase activity"/>
    <property type="evidence" value="ECO:0007669"/>
    <property type="project" value="TreeGrafter"/>
</dbReference>
<dbReference type="Proteomes" id="UP000541444">
    <property type="component" value="Unassembled WGS sequence"/>
</dbReference>
<dbReference type="Pfam" id="PF02089">
    <property type="entry name" value="Palm_thioest"/>
    <property type="match status" value="1"/>
</dbReference>
<accession>A0A7J7M4X4</accession>
<dbReference type="OrthoDB" id="10263094at2759"/>
<protein>
    <submittedName>
        <fullName evidence="2">Uncharacterized protein</fullName>
    </submittedName>
</protein>
<organism evidence="2 3">
    <name type="scientific">Kingdonia uniflora</name>
    <dbReference type="NCBI Taxonomy" id="39325"/>
    <lineage>
        <taxon>Eukaryota</taxon>
        <taxon>Viridiplantae</taxon>
        <taxon>Streptophyta</taxon>
        <taxon>Embryophyta</taxon>
        <taxon>Tracheophyta</taxon>
        <taxon>Spermatophyta</taxon>
        <taxon>Magnoliopsida</taxon>
        <taxon>Ranunculales</taxon>
        <taxon>Circaeasteraceae</taxon>
        <taxon>Kingdonia</taxon>
    </lineage>
</organism>
<keyword evidence="3" id="KW-1185">Reference proteome</keyword>
<keyword evidence="1" id="KW-0378">Hydrolase</keyword>
<dbReference type="PANTHER" id="PTHR11247">
    <property type="entry name" value="PALMITOYL-PROTEIN THIOESTERASE/DOLICHYLDIPHOSPHATASE 1"/>
    <property type="match status" value="1"/>
</dbReference>
<dbReference type="SUPFAM" id="SSF53474">
    <property type="entry name" value="alpha/beta-Hydrolases"/>
    <property type="match status" value="1"/>
</dbReference>
<evidence type="ECO:0000256" key="1">
    <source>
        <dbReference type="ARBA" id="ARBA00022801"/>
    </source>
</evidence>